<dbReference type="AlphaFoldDB" id="A0A650CQ57"/>
<organism evidence="2 3">
    <name type="scientific">Stygiolobus azoricus</name>
    <dbReference type="NCBI Taxonomy" id="41675"/>
    <lineage>
        <taxon>Archaea</taxon>
        <taxon>Thermoproteota</taxon>
        <taxon>Thermoprotei</taxon>
        <taxon>Sulfolobales</taxon>
        <taxon>Sulfolobaceae</taxon>
        <taxon>Stygiolobus</taxon>
    </lineage>
</organism>
<dbReference type="KEGG" id="sazo:D1868_07600"/>
<proteinExistence type="predicted"/>
<feature type="transmembrane region" description="Helical" evidence="1">
    <location>
        <begin position="71"/>
        <end position="104"/>
    </location>
</feature>
<dbReference type="OrthoDB" id="44266at2157"/>
<evidence type="ECO:0000313" key="3">
    <source>
        <dbReference type="Proteomes" id="UP000423396"/>
    </source>
</evidence>
<feature type="transmembrane region" description="Helical" evidence="1">
    <location>
        <begin position="46"/>
        <end position="65"/>
    </location>
</feature>
<keyword evidence="1" id="KW-1133">Transmembrane helix</keyword>
<protein>
    <submittedName>
        <fullName evidence="2">Uncharacterized protein</fullName>
    </submittedName>
</protein>
<keyword evidence="1" id="KW-0472">Membrane</keyword>
<dbReference type="Proteomes" id="UP000423396">
    <property type="component" value="Chromosome"/>
</dbReference>
<sequence length="108" mass="11579">MENYQVLGLIGSLLLILGFFIMPMFYYGGMMGGMMGYYGGPMHFGFPFLIAIPALVLGLIGSLINDRQIGGILLLIAAVLSLPVFFGLFGISFVLLLIAGILALSKRS</sequence>
<dbReference type="RefSeq" id="WP_156007043.1">
    <property type="nucleotide sequence ID" value="NZ_CP045483.1"/>
</dbReference>
<feature type="transmembrane region" description="Helical" evidence="1">
    <location>
        <begin position="6"/>
        <end position="26"/>
    </location>
</feature>
<evidence type="ECO:0000256" key="1">
    <source>
        <dbReference type="SAM" id="Phobius"/>
    </source>
</evidence>
<dbReference type="GeneID" id="42798925"/>
<gene>
    <name evidence="2" type="ORF">D1868_07600</name>
</gene>
<dbReference type="EMBL" id="CP045483">
    <property type="protein sequence ID" value="QGR19855.1"/>
    <property type="molecule type" value="Genomic_DNA"/>
</dbReference>
<keyword evidence="1" id="KW-0812">Transmembrane</keyword>
<reference evidence="2 3" key="1">
    <citation type="submission" date="2019-10" db="EMBL/GenBank/DDBJ databases">
        <title>Genome Sequences from Six Type Strain Members of the Archaeal Family Sulfolobaceae: Acidianus ambivalens, Acidianus infernus, Metallosphaera prunae, Stygiolobus azoricus, Sulfolobus metallicus, and Sulfurisphaera ohwakuensis.</title>
        <authorList>
            <person name="Counts J.A."/>
            <person name="Kelly R.M."/>
        </authorList>
    </citation>
    <scope>NUCLEOTIDE SEQUENCE [LARGE SCALE GENOMIC DNA]</scope>
    <source>
        <strain evidence="2 3">FC6</strain>
    </source>
</reference>
<name>A0A650CQ57_9CREN</name>
<keyword evidence="3" id="KW-1185">Reference proteome</keyword>
<evidence type="ECO:0000313" key="2">
    <source>
        <dbReference type="EMBL" id="QGR19855.1"/>
    </source>
</evidence>
<accession>A0A650CQ57</accession>